<dbReference type="AlphaFoldDB" id="A0A8J2VUI3"/>
<accession>A0A8J2VUI3</accession>
<proteinExistence type="predicted"/>
<reference evidence="2" key="2">
    <citation type="submission" date="2020-09" db="EMBL/GenBank/DDBJ databases">
        <authorList>
            <person name="Sun Q."/>
            <person name="Sedlacek I."/>
        </authorList>
    </citation>
    <scope>NUCLEOTIDE SEQUENCE</scope>
    <source>
        <strain evidence="2">CCM 7684</strain>
    </source>
</reference>
<dbReference type="Proteomes" id="UP000602745">
    <property type="component" value="Unassembled WGS sequence"/>
</dbReference>
<dbReference type="GO" id="GO:0006935">
    <property type="term" value="P:chemotaxis"/>
    <property type="evidence" value="ECO:0007669"/>
    <property type="project" value="InterPro"/>
</dbReference>
<dbReference type="GO" id="GO:0007165">
    <property type="term" value="P:signal transduction"/>
    <property type="evidence" value="ECO:0007669"/>
    <property type="project" value="InterPro"/>
</dbReference>
<keyword evidence="3" id="KW-1185">Reference proteome</keyword>
<comment type="caution">
    <text evidence="2">The sequence shown here is derived from an EMBL/GenBank/DDBJ whole genome shotgun (WGS) entry which is preliminary data.</text>
</comment>
<dbReference type="EMBL" id="BMCP01000002">
    <property type="protein sequence ID" value="GGE41557.1"/>
    <property type="molecule type" value="Genomic_DNA"/>
</dbReference>
<feature type="domain" description="CheW-like" evidence="1">
    <location>
        <begin position="1"/>
        <end position="105"/>
    </location>
</feature>
<dbReference type="SUPFAM" id="SSF50341">
    <property type="entry name" value="CheW-like"/>
    <property type="match status" value="1"/>
</dbReference>
<dbReference type="InterPro" id="IPR002545">
    <property type="entry name" value="CheW-lke_dom"/>
</dbReference>
<evidence type="ECO:0000259" key="1">
    <source>
        <dbReference type="PROSITE" id="PS50851"/>
    </source>
</evidence>
<protein>
    <recommendedName>
        <fullName evidence="1">CheW-like domain-containing protein</fullName>
    </recommendedName>
</protein>
<reference evidence="2" key="1">
    <citation type="journal article" date="2014" name="Int. J. Syst. Evol. Microbiol.">
        <title>Complete genome sequence of Corynebacterium casei LMG S-19264T (=DSM 44701T), isolated from a smear-ripened cheese.</title>
        <authorList>
            <consortium name="US DOE Joint Genome Institute (JGI-PGF)"/>
            <person name="Walter F."/>
            <person name="Albersmeier A."/>
            <person name="Kalinowski J."/>
            <person name="Ruckert C."/>
        </authorList>
    </citation>
    <scope>NUCLEOTIDE SEQUENCE</scope>
    <source>
        <strain evidence="2">CCM 7684</strain>
    </source>
</reference>
<name>A0A8J2VUI3_9RHOB</name>
<sequence length="112" mass="12223">MIGLFGRDGRVFSAVDLSAALGFARGDERSGHLLLMRHAHPRTAFRVDRALALMNVITDDDPSAPPPVAQNLVLSYARPNQTERSNEQRRIALLDADRLIGLFATSSRPSGV</sequence>
<evidence type="ECO:0000313" key="2">
    <source>
        <dbReference type="EMBL" id="GGE41557.1"/>
    </source>
</evidence>
<dbReference type="InterPro" id="IPR036061">
    <property type="entry name" value="CheW-like_dom_sf"/>
</dbReference>
<organism evidence="2 3">
    <name type="scientific">Agaricicola taiwanensis</name>
    <dbReference type="NCBI Taxonomy" id="591372"/>
    <lineage>
        <taxon>Bacteria</taxon>
        <taxon>Pseudomonadati</taxon>
        <taxon>Pseudomonadota</taxon>
        <taxon>Alphaproteobacteria</taxon>
        <taxon>Rhodobacterales</taxon>
        <taxon>Paracoccaceae</taxon>
        <taxon>Agaricicola</taxon>
    </lineage>
</organism>
<gene>
    <name evidence="2" type="ORF">GCM10007276_18670</name>
</gene>
<dbReference type="PROSITE" id="PS50851">
    <property type="entry name" value="CHEW"/>
    <property type="match status" value="1"/>
</dbReference>
<evidence type="ECO:0000313" key="3">
    <source>
        <dbReference type="Proteomes" id="UP000602745"/>
    </source>
</evidence>